<dbReference type="FunFam" id="3.40.30.10:FF:000361">
    <property type="entry name" value="Selenium binding protein"/>
    <property type="match status" value="1"/>
</dbReference>
<feature type="region of interest" description="Disordered" evidence="1">
    <location>
        <begin position="1"/>
        <end position="55"/>
    </location>
</feature>
<protein>
    <recommendedName>
        <fullName evidence="4">Selenoprotein H</fullName>
    </recommendedName>
</protein>
<evidence type="ECO:0008006" key="4">
    <source>
        <dbReference type="Google" id="ProtNLM"/>
    </source>
</evidence>
<name>A0AAV1YGS1_LUPLU</name>
<dbReference type="PANTHER" id="PTHR33638">
    <property type="entry name" value="SELENOPROTEIN H"/>
    <property type="match status" value="1"/>
</dbReference>
<organism evidence="2 3">
    <name type="scientific">Lupinus luteus</name>
    <name type="common">European yellow lupine</name>
    <dbReference type="NCBI Taxonomy" id="3873"/>
    <lineage>
        <taxon>Eukaryota</taxon>
        <taxon>Viridiplantae</taxon>
        <taxon>Streptophyta</taxon>
        <taxon>Embryophyta</taxon>
        <taxon>Tracheophyta</taxon>
        <taxon>Spermatophyta</taxon>
        <taxon>Magnoliopsida</taxon>
        <taxon>eudicotyledons</taxon>
        <taxon>Gunneridae</taxon>
        <taxon>Pentapetalae</taxon>
        <taxon>rosids</taxon>
        <taxon>fabids</taxon>
        <taxon>Fabales</taxon>
        <taxon>Fabaceae</taxon>
        <taxon>Papilionoideae</taxon>
        <taxon>50 kb inversion clade</taxon>
        <taxon>genistoids sensu lato</taxon>
        <taxon>core genistoids</taxon>
        <taxon>Genisteae</taxon>
        <taxon>Lupinus</taxon>
    </lineage>
</organism>
<sequence length="147" mass="16349">MPPIKRKQPHPSTLLPPRVTRAAAKRSATAAEPSEPAPKKTKAAKRKVKDDNASSNTTIIIEHCKQCQSFKTRANQVKEGLEKSGSGVTVILNPKNPRRGCFEIREEEEGGKKFISLLNMKRPFTPMKNLDMEKVISDIVDEITTRG</sequence>
<dbReference type="Proteomes" id="UP001497480">
    <property type="component" value="Unassembled WGS sequence"/>
</dbReference>
<evidence type="ECO:0000313" key="2">
    <source>
        <dbReference type="EMBL" id="CAL0333033.1"/>
    </source>
</evidence>
<reference evidence="2 3" key="1">
    <citation type="submission" date="2024-03" db="EMBL/GenBank/DDBJ databases">
        <authorList>
            <person name="Martinez-Hernandez J."/>
        </authorList>
    </citation>
    <scope>NUCLEOTIDE SEQUENCE [LARGE SCALE GENOMIC DNA]</scope>
</reference>
<dbReference type="EMBL" id="CAXHTB010000024">
    <property type="protein sequence ID" value="CAL0333033.1"/>
    <property type="molecule type" value="Genomic_DNA"/>
</dbReference>
<keyword evidence="3" id="KW-1185">Reference proteome</keyword>
<evidence type="ECO:0000313" key="3">
    <source>
        <dbReference type="Proteomes" id="UP001497480"/>
    </source>
</evidence>
<dbReference type="Gene3D" id="3.40.30.10">
    <property type="entry name" value="Glutaredoxin"/>
    <property type="match status" value="1"/>
</dbReference>
<evidence type="ECO:0000256" key="1">
    <source>
        <dbReference type="SAM" id="MobiDB-lite"/>
    </source>
</evidence>
<dbReference type="InterPro" id="IPR052674">
    <property type="entry name" value="SelWTH-like"/>
</dbReference>
<accession>A0AAV1YGS1</accession>
<dbReference type="AlphaFoldDB" id="A0AAV1YGS1"/>
<comment type="caution">
    <text evidence="2">The sequence shown here is derived from an EMBL/GenBank/DDBJ whole genome shotgun (WGS) entry which is preliminary data.</text>
</comment>
<feature type="compositionally biased region" description="Low complexity" evidence="1">
    <location>
        <begin position="20"/>
        <end position="34"/>
    </location>
</feature>
<proteinExistence type="predicted"/>
<gene>
    <name evidence="2" type="ORF">LLUT_LOCUS34093</name>
</gene>
<dbReference type="GO" id="GO:0005794">
    <property type="term" value="C:Golgi apparatus"/>
    <property type="evidence" value="ECO:0007669"/>
    <property type="project" value="TreeGrafter"/>
</dbReference>
<dbReference type="PANTHER" id="PTHR33638:SF1">
    <property type="entry name" value="SELENOPROTEIN H"/>
    <property type="match status" value="1"/>
</dbReference>